<protein>
    <submittedName>
        <fullName evidence="1">Uncharacterized protein</fullName>
    </submittedName>
</protein>
<proteinExistence type="predicted"/>
<reference evidence="1" key="1">
    <citation type="journal article" date="2020" name="Stud. Mycol.">
        <title>101 Dothideomycetes genomes: a test case for predicting lifestyles and emergence of pathogens.</title>
        <authorList>
            <person name="Haridas S."/>
            <person name="Albert R."/>
            <person name="Binder M."/>
            <person name="Bloem J."/>
            <person name="Labutti K."/>
            <person name="Salamov A."/>
            <person name="Andreopoulos B."/>
            <person name="Baker S."/>
            <person name="Barry K."/>
            <person name="Bills G."/>
            <person name="Bluhm B."/>
            <person name="Cannon C."/>
            <person name="Castanera R."/>
            <person name="Culley D."/>
            <person name="Daum C."/>
            <person name="Ezra D."/>
            <person name="Gonzalez J."/>
            <person name="Henrissat B."/>
            <person name="Kuo A."/>
            <person name="Liang C."/>
            <person name="Lipzen A."/>
            <person name="Lutzoni F."/>
            <person name="Magnuson J."/>
            <person name="Mondo S."/>
            <person name="Nolan M."/>
            <person name="Ohm R."/>
            <person name="Pangilinan J."/>
            <person name="Park H.-J."/>
            <person name="Ramirez L."/>
            <person name="Alfaro M."/>
            <person name="Sun H."/>
            <person name="Tritt A."/>
            <person name="Yoshinaga Y."/>
            <person name="Zwiers L.-H."/>
            <person name="Turgeon B."/>
            <person name="Goodwin S."/>
            <person name="Spatafora J."/>
            <person name="Crous P."/>
            <person name="Grigoriev I."/>
        </authorList>
    </citation>
    <scope>NUCLEOTIDE SEQUENCE</scope>
    <source>
        <strain evidence="1">CBS 207.26</strain>
    </source>
</reference>
<evidence type="ECO:0000313" key="1">
    <source>
        <dbReference type="EMBL" id="KAF2176886.1"/>
    </source>
</evidence>
<dbReference type="EMBL" id="ML994699">
    <property type="protein sequence ID" value="KAF2176886.1"/>
    <property type="molecule type" value="Genomic_DNA"/>
</dbReference>
<gene>
    <name evidence="1" type="ORF">K469DRAFT_395738</name>
</gene>
<organism evidence="1 2">
    <name type="scientific">Zopfia rhizophila CBS 207.26</name>
    <dbReference type="NCBI Taxonomy" id="1314779"/>
    <lineage>
        <taxon>Eukaryota</taxon>
        <taxon>Fungi</taxon>
        <taxon>Dikarya</taxon>
        <taxon>Ascomycota</taxon>
        <taxon>Pezizomycotina</taxon>
        <taxon>Dothideomycetes</taxon>
        <taxon>Dothideomycetes incertae sedis</taxon>
        <taxon>Zopfiaceae</taxon>
        <taxon>Zopfia</taxon>
    </lineage>
</organism>
<sequence length="154" mass="17822">MPEFVPRWLGSLLKITGLDSLILRWLSSRLLIRRSAIMAQTLRHKTSKSSLGDRERAFGDDSLEWRFQSYFETRHPAHPVSALKAHYAFEPESVKYQGFKSQYEADEEDPKVQTMIVEELSAGDILCCMDEVLRAYELRRTHIVSSTKHPKEVP</sequence>
<dbReference type="Proteomes" id="UP000800200">
    <property type="component" value="Unassembled WGS sequence"/>
</dbReference>
<name>A0A6A6DH20_9PEZI</name>
<dbReference type="AlphaFoldDB" id="A0A6A6DH20"/>
<evidence type="ECO:0000313" key="2">
    <source>
        <dbReference type="Proteomes" id="UP000800200"/>
    </source>
</evidence>
<accession>A0A6A6DH20</accession>
<keyword evidence="2" id="KW-1185">Reference proteome</keyword>